<dbReference type="AlphaFoldDB" id="A0AAV4NC90"/>
<gene>
    <name evidence="2" type="ORF">CEXT_143581</name>
</gene>
<evidence type="ECO:0000313" key="2">
    <source>
        <dbReference type="EMBL" id="GIX82103.1"/>
    </source>
</evidence>
<dbReference type="Proteomes" id="UP001054945">
    <property type="component" value="Unassembled WGS sequence"/>
</dbReference>
<keyword evidence="3" id="KW-1185">Reference proteome</keyword>
<accession>A0AAV4NC90</accession>
<protein>
    <recommendedName>
        <fullName evidence="4">Pre-C2HC domain-containing protein</fullName>
    </recommendedName>
</protein>
<organism evidence="2 3">
    <name type="scientific">Caerostris extrusa</name>
    <name type="common">Bark spider</name>
    <name type="synonym">Caerostris bankana</name>
    <dbReference type="NCBI Taxonomy" id="172846"/>
    <lineage>
        <taxon>Eukaryota</taxon>
        <taxon>Metazoa</taxon>
        <taxon>Ecdysozoa</taxon>
        <taxon>Arthropoda</taxon>
        <taxon>Chelicerata</taxon>
        <taxon>Arachnida</taxon>
        <taxon>Araneae</taxon>
        <taxon>Araneomorphae</taxon>
        <taxon>Entelegynae</taxon>
        <taxon>Araneoidea</taxon>
        <taxon>Araneidae</taxon>
        <taxon>Caerostris</taxon>
    </lineage>
</organism>
<name>A0AAV4NC90_CAEEX</name>
<feature type="region of interest" description="Disordered" evidence="1">
    <location>
        <begin position="99"/>
        <end position="130"/>
    </location>
</feature>
<evidence type="ECO:0008006" key="4">
    <source>
        <dbReference type="Google" id="ProtNLM"/>
    </source>
</evidence>
<comment type="caution">
    <text evidence="2">The sequence shown here is derived from an EMBL/GenBank/DDBJ whole genome shotgun (WGS) entry which is preliminary data.</text>
</comment>
<reference evidence="2 3" key="1">
    <citation type="submission" date="2021-06" db="EMBL/GenBank/DDBJ databases">
        <title>Caerostris extrusa draft genome.</title>
        <authorList>
            <person name="Kono N."/>
            <person name="Arakawa K."/>
        </authorList>
    </citation>
    <scope>NUCLEOTIDE SEQUENCE [LARGE SCALE GENOMIC DNA]</scope>
</reference>
<sequence length="179" mass="20756">MPLFYVQLQNNNEVEMIYSETLLLGTRISVERYRGRNRIPQCYRCQGFFHNSQRCHLPKRVSTNWRSCPRFPQKNPNQKANFNSAPISSKYNQVNNKIPQPAKVQPRTQPLPPSRTPDFSYATAPQTAQDRKLRPLDNSLNADGIFEVVIDLIPELETLNNPHLKGAKILQEYSRRYGL</sequence>
<evidence type="ECO:0000256" key="1">
    <source>
        <dbReference type="SAM" id="MobiDB-lite"/>
    </source>
</evidence>
<dbReference type="EMBL" id="BPLR01020748">
    <property type="protein sequence ID" value="GIX82103.1"/>
    <property type="molecule type" value="Genomic_DNA"/>
</dbReference>
<evidence type="ECO:0000313" key="3">
    <source>
        <dbReference type="Proteomes" id="UP001054945"/>
    </source>
</evidence>
<proteinExistence type="predicted"/>